<evidence type="ECO:0000256" key="1">
    <source>
        <dbReference type="SAM" id="MobiDB-lite"/>
    </source>
</evidence>
<evidence type="ECO:0000313" key="3">
    <source>
        <dbReference type="Proteomes" id="UP000284657"/>
    </source>
</evidence>
<comment type="caution">
    <text evidence="2">The sequence shown here is derived from an EMBL/GenBank/DDBJ whole genome shotgun (WGS) entry which is preliminary data.</text>
</comment>
<sequence length="284" mass="30091">MSSETPSPSASPHSSDGECSPPSAANNGKPKKCRFNDCDNLAVDGTSKCAFHKNRRQCCVENCTNQVYARKLCVRHGGKKQCQADNCEAHARGGGFCLQHGGFVVKRSYLSLGLFPTPKLADRTPGGHEEDLDAIINSYSKFMGPDTPMAFHHPNIPGQFGASPMLENINANVFDHANHMNNNRNPIAAMAAAAAVHNTGAQRLKMDFLSPRGLAAHNFESAGYPTTTTTSEGLSSTATLSGSSDYAAQFFADNKNDKTRGAMKSSAVSAATTPTHKPTGVTAA</sequence>
<feature type="compositionally biased region" description="Polar residues" evidence="1">
    <location>
        <begin position="1"/>
        <end position="14"/>
    </location>
</feature>
<feature type="region of interest" description="Disordered" evidence="1">
    <location>
        <begin position="258"/>
        <end position="284"/>
    </location>
</feature>
<organism evidence="2 3">
    <name type="scientific">Phytophthora kernoviae</name>
    <dbReference type="NCBI Taxonomy" id="325452"/>
    <lineage>
        <taxon>Eukaryota</taxon>
        <taxon>Sar</taxon>
        <taxon>Stramenopiles</taxon>
        <taxon>Oomycota</taxon>
        <taxon>Peronosporomycetes</taxon>
        <taxon>Peronosporales</taxon>
        <taxon>Peronosporaceae</taxon>
        <taxon>Phytophthora</taxon>
    </lineage>
</organism>
<reference evidence="2 3" key="1">
    <citation type="submission" date="2018-07" db="EMBL/GenBank/DDBJ databases">
        <title>Genome sequencing of oomycete isolates from Chile give support for New Zealand origin for Phytophthora kernoviae and make available the first Nothophytophthora sp. genome.</title>
        <authorList>
            <person name="Studholme D.J."/>
            <person name="Sanfuentes E."/>
            <person name="Panda P."/>
            <person name="Hill R."/>
            <person name="Sambles C."/>
            <person name="Grant M."/>
            <person name="Williams N.M."/>
            <person name="Mcdougal R.L."/>
        </authorList>
    </citation>
    <scope>NUCLEOTIDE SEQUENCE [LARGE SCALE GENOMIC DNA]</scope>
    <source>
        <strain evidence="2">Chile7</strain>
    </source>
</reference>
<protein>
    <submittedName>
        <fullName evidence="2">Uncharacterized protein</fullName>
    </submittedName>
</protein>
<feature type="region of interest" description="Disordered" evidence="1">
    <location>
        <begin position="1"/>
        <end position="28"/>
    </location>
</feature>
<dbReference type="PANTHER" id="PTHR31827">
    <property type="entry name" value="EMB|CAB89363.1"/>
    <property type="match status" value="1"/>
</dbReference>
<name>A0A421FQ02_9STRA</name>
<dbReference type="Proteomes" id="UP000284657">
    <property type="component" value="Unassembled WGS sequence"/>
</dbReference>
<accession>A0A421FQ02</accession>
<dbReference type="AlphaFoldDB" id="A0A421FQ02"/>
<feature type="compositionally biased region" description="Polar residues" evidence="1">
    <location>
        <begin position="266"/>
        <end position="276"/>
    </location>
</feature>
<dbReference type="EMBL" id="MBAD02002276">
    <property type="protein sequence ID" value="RLN48652.1"/>
    <property type="molecule type" value="Genomic_DNA"/>
</dbReference>
<proteinExistence type="predicted"/>
<gene>
    <name evidence="2" type="ORF">BBJ29_009001</name>
</gene>
<dbReference type="PANTHER" id="PTHR31827:SF1">
    <property type="entry name" value="EMB|CAB89363.1"/>
    <property type="match status" value="1"/>
</dbReference>
<evidence type="ECO:0000313" key="2">
    <source>
        <dbReference type="EMBL" id="RLN48652.1"/>
    </source>
</evidence>